<dbReference type="GO" id="GO:0006508">
    <property type="term" value="P:proteolysis"/>
    <property type="evidence" value="ECO:0007669"/>
    <property type="project" value="UniProtKB-KW"/>
</dbReference>
<dbReference type="InterPro" id="IPR036590">
    <property type="entry name" value="SRAP-like"/>
</dbReference>
<protein>
    <recommendedName>
        <fullName evidence="8">Abasic site processing protein</fullName>
        <ecNumber evidence="8">3.4.-.-</ecNumber>
    </recommendedName>
</protein>
<evidence type="ECO:0000256" key="1">
    <source>
        <dbReference type="ARBA" id="ARBA00008136"/>
    </source>
</evidence>
<evidence type="ECO:0000256" key="4">
    <source>
        <dbReference type="ARBA" id="ARBA00022801"/>
    </source>
</evidence>
<dbReference type="Proteomes" id="UP000196240">
    <property type="component" value="Unassembled WGS sequence"/>
</dbReference>
<name>A0A1R7Q9D5_ACIJO</name>
<evidence type="ECO:0000313" key="10">
    <source>
        <dbReference type="Proteomes" id="UP000196240"/>
    </source>
</evidence>
<proteinExistence type="inferred from homology"/>
<accession>A0A1R7Q9D5</accession>
<dbReference type="GO" id="GO:0106300">
    <property type="term" value="P:protein-DNA covalent cross-linking repair"/>
    <property type="evidence" value="ECO:0007669"/>
    <property type="project" value="InterPro"/>
</dbReference>
<reference evidence="9 10" key="1">
    <citation type="submission" date="2017-02" db="EMBL/GenBank/DDBJ databases">
        <authorList>
            <person name="Peterson S.W."/>
        </authorList>
    </citation>
    <scope>NUCLEOTIDE SEQUENCE [LARGE SCALE GENOMIC DNA]</scope>
    <source>
        <strain evidence="9">C6</strain>
    </source>
</reference>
<dbReference type="EMBL" id="FUUY01000001">
    <property type="protein sequence ID" value="SJX20856.1"/>
    <property type="molecule type" value="Genomic_DNA"/>
</dbReference>
<dbReference type="SUPFAM" id="SSF143081">
    <property type="entry name" value="BB1717-like"/>
    <property type="match status" value="1"/>
</dbReference>
<dbReference type="InterPro" id="IPR003738">
    <property type="entry name" value="SRAP"/>
</dbReference>
<keyword evidence="3" id="KW-0227">DNA damage</keyword>
<evidence type="ECO:0000256" key="6">
    <source>
        <dbReference type="ARBA" id="ARBA00023125"/>
    </source>
</evidence>
<evidence type="ECO:0000313" key="9">
    <source>
        <dbReference type="EMBL" id="SJX20856.1"/>
    </source>
</evidence>
<dbReference type="RefSeq" id="WP_087010942.1">
    <property type="nucleotide sequence ID" value="NZ_FUUY01000001.1"/>
</dbReference>
<keyword evidence="6" id="KW-0238">DNA-binding</keyword>
<dbReference type="PANTHER" id="PTHR13604:SF0">
    <property type="entry name" value="ABASIC SITE PROCESSING PROTEIN HMCES"/>
    <property type="match status" value="1"/>
</dbReference>
<evidence type="ECO:0000256" key="5">
    <source>
        <dbReference type="ARBA" id="ARBA00023124"/>
    </source>
</evidence>
<dbReference type="EC" id="3.4.-.-" evidence="8"/>
<dbReference type="Gene3D" id="3.90.1680.10">
    <property type="entry name" value="SOS response associated peptidase-like"/>
    <property type="match status" value="1"/>
</dbReference>
<dbReference type="AlphaFoldDB" id="A0A1R7Q9D5"/>
<dbReference type="Pfam" id="PF02586">
    <property type="entry name" value="SRAP"/>
    <property type="match status" value="1"/>
</dbReference>
<keyword evidence="4 8" id="KW-0378">Hydrolase</keyword>
<evidence type="ECO:0000256" key="3">
    <source>
        <dbReference type="ARBA" id="ARBA00022763"/>
    </source>
</evidence>
<sequence length="216" mass="25290">MCANFEAIRKNRAFLLDLPEPDQLEFPEDIFPNYPSPLIFSNDGKIEWRSVNFGMIPKWAKEKTFGKYTYNARTETVAEKPSFREAWHKSQFGLIPVETIFEPKYIDGKSHWYGIAREDGMPFTVAAIYENAVIAGEQIRSMSMLTINADNHPFMKQFHKPKDEKRSIIVIPDEYHEEWLSCSFKEAHEFFFEMQDEYITFPKSRLSENGAQPNLI</sequence>
<organism evidence="9 10">
    <name type="scientific">Acinetobacter johnsonii</name>
    <dbReference type="NCBI Taxonomy" id="40214"/>
    <lineage>
        <taxon>Bacteria</taxon>
        <taxon>Pseudomonadati</taxon>
        <taxon>Pseudomonadota</taxon>
        <taxon>Gammaproteobacteria</taxon>
        <taxon>Moraxellales</taxon>
        <taxon>Moraxellaceae</taxon>
        <taxon>Acinetobacter</taxon>
    </lineage>
</organism>
<dbReference type="GO" id="GO:0003697">
    <property type="term" value="F:single-stranded DNA binding"/>
    <property type="evidence" value="ECO:0007669"/>
    <property type="project" value="InterPro"/>
</dbReference>
<keyword evidence="5" id="KW-0190">Covalent protein-DNA linkage</keyword>
<gene>
    <name evidence="9" type="ORF">ACNJC6_00454</name>
</gene>
<dbReference type="GO" id="GO:0008233">
    <property type="term" value="F:peptidase activity"/>
    <property type="evidence" value="ECO:0007669"/>
    <property type="project" value="UniProtKB-KW"/>
</dbReference>
<keyword evidence="7" id="KW-0456">Lyase</keyword>
<dbReference type="PANTHER" id="PTHR13604">
    <property type="entry name" value="DC12-RELATED"/>
    <property type="match status" value="1"/>
</dbReference>
<evidence type="ECO:0000256" key="8">
    <source>
        <dbReference type="RuleBase" id="RU364100"/>
    </source>
</evidence>
<evidence type="ECO:0000256" key="7">
    <source>
        <dbReference type="ARBA" id="ARBA00023239"/>
    </source>
</evidence>
<keyword evidence="2 8" id="KW-0645">Protease</keyword>
<evidence type="ECO:0000256" key="2">
    <source>
        <dbReference type="ARBA" id="ARBA00022670"/>
    </source>
</evidence>
<dbReference type="GO" id="GO:0016829">
    <property type="term" value="F:lyase activity"/>
    <property type="evidence" value="ECO:0007669"/>
    <property type="project" value="UniProtKB-KW"/>
</dbReference>
<comment type="similarity">
    <text evidence="1 8">Belongs to the SOS response-associated peptidase family.</text>
</comment>